<dbReference type="RefSeq" id="WP_147256186.1">
    <property type="nucleotide sequence ID" value="NZ_VIWU01000001.1"/>
</dbReference>
<dbReference type="EMBL" id="VIWU01000001">
    <property type="protein sequence ID" value="TWF76906.1"/>
    <property type="molecule type" value="Genomic_DNA"/>
</dbReference>
<dbReference type="AlphaFoldDB" id="A0A561SPY4"/>
<dbReference type="OrthoDB" id="4326943at2"/>
<proteinExistence type="predicted"/>
<gene>
    <name evidence="1" type="ORF">FHX44_112804</name>
</gene>
<protein>
    <submittedName>
        <fullName evidence="1">Uncharacterized protein</fullName>
    </submittedName>
</protein>
<evidence type="ECO:0000313" key="1">
    <source>
        <dbReference type="EMBL" id="TWF76906.1"/>
    </source>
</evidence>
<sequence>MNSPAAVLLDFAVRHRGQVVARFSAAADPLSAGDLRQLLVDAIRRRGTDDADITDYEMEMRPAGEDVLITTFVATRSSNQS</sequence>
<evidence type="ECO:0000313" key="2">
    <source>
        <dbReference type="Proteomes" id="UP000321261"/>
    </source>
</evidence>
<dbReference type="Proteomes" id="UP000321261">
    <property type="component" value="Unassembled WGS sequence"/>
</dbReference>
<accession>A0A561SPY4</accession>
<name>A0A561SPY4_9PSEU</name>
<keyword evidence="2" id="KW-1185">Reference proteome</keyword>
<organism evidence="1 2">
    <name type="scientific">Pseudonocardia hierapolitana</name>
    <dbReference type="NCBI Taxonomy" id="1128676"/>
    <lineage>
        <taxon>Bacteria</taxon>
        <taxon>Bacillati</taxon>
        <taxon>Actinomycetota</taxon>
        <taxon>Actinomycetes</taxon>
        <taxon>Pseudonocardiales</taxon>
        <taxon>Pseudonocardiaceae</taxon>
        <taxon>Pseudonocardia</taxon>
    </lineage>
</organism>
<comment type="caution">
    <text evidence="1">The sequence shown here is derived from an EMBL/GenBank/DDBJ whole genome shotgun (WGS) entry which is preliminary data.</text>
</comment>
<reference evidence="1 2" key="1">
    <citation type="submission" date="2019-06" db="EMBL/GenBank/DDBJ databases">
        <title>Sequencing the genomes of 1000 actinobacteria strains.</title>
        <authorList>
            <person name="Klenk H.-P."/>
        </authorList>
    </citation>
    <scope>NUCLEOTIDE SEQUENCE [LARGE SCALE GENOMIC DNA]</scope>
    <source>
        <strain evidence="1 2">DSM 45671</strain>
    </source>
</reference>